<reference evidence="2" key="1">
    <citation type="journal article" date="2022" name="Mol. Ecol. Resour.">
        <title>The genomes of chicory, endive, great burdock and yacon provide insights into Asteraceae palaeo-polyploidization history and plant inulin production.</title>
        <authorList>
            <person name="Fan W."/>
            <person name="Wang S."/>
            <person name="Wang H."/>
            <person name="Wang A."/>
            <person name="Jiang F."/>
            <person name="Liu H."/>
            <person name="Zhao H."/>
            <person name="Xu D."/>
            <person name="Zhang Y."/>
        </authorList>
    </citation>
    <scope>NUCLEOTIDE SEQUENCE [LARGE SCALE GENOMIC DNA]</scope>
    <source>
        <strain evidence="2">cv. Yunnan</strain>
    </source>
</reference>
<keyword evidence="2" id="KW-1185">Reference proteome</keyword>
<gene>
    <name evidence="1" type="ORF">L1987_79937</name>
</gene>
<reference evidence="1 2" key="2">
    <citation type="journal article" date="2022" name="Mol. Ecol. Resour.">
        <title>The genomes of chicory, endive, great burdock and yacon provide insights into Asteraceae paleo-polyploidization history and plant inulin production.</title>
        <authorList>
            <person name="Fan W."/>
            <person name="Wang S."/>
            <person name="Wang H."/>
            <person name="Wang A."/>
            <person name="Jiang F."/>
            <person name="Liu H."/>
            <person name="Zhao H."/>
            <person name="Xu D."/>
            <person name="Zhang Y."/>
        </authorList>
    </citation>
    <scope>NUCLEOTIDE SEQUENCE [LARGE SCALE GENOMIC DNA]</scope>
    <source>
        <strain evidence="2">cv. Yunnan</strain>
        <tissue evidence="1">Leaves</tissue>
    </source>
</reference>
<evidence type="ECO:0000313" key="2">
    <source>
        <dbReference type="Proteomes" id="UP001056120"/>
    </source>
</evidence>
<evidence type="ECO:0000313" key="1">
    <source>
        <dbReference type="EMBL" id="KAI3686263.1"/>
    </source>
</evidence>
<organism evidence="1 2">
    <name type="scientific">Smallanthus sonchifolius</name>
    <dbReference type="NCBI Taxonomy" id="185202"/>
    <lineage>
        <taxon>Eukaryota</taxon>
        <taxon>Viridiplantae</taxon>
        <taxon>Streptophyta</taxon>
        <taxon>Embryophyta</taxon>
        <taxon>Tracheophyta</taxon>
        <taxon>Spermatophyta</taxon>
        <taxon>Magnoliopsida</taxon>
        <taxon>eudicotyledons</taxon>
        <taxon>Gunneridae</taxon>
        <taxon>Pentapetalae</taxon>
        <taxon>asterids</taxon>
        <taxon>campanulids</taxon>
        <taxon>Asterales</taxon>
        <taxon>Asteraceae</taxon>
        <taxon>Asteroideae</taxon>
        <taxon>Heliantheae alliance</taxon>
        <taxon>Millerieae</taxon>
        <taxon>Smallanthus</taxon>
    </lineage>
</organism>
<name>A0ACB8YLG6_9ASTR</name>
<proteinExistence type="predicted"/>
<comment type="caution">
    <text evidence="1">The sequence shown here is derived from an EMBL/GenBank/DDBJ whole genome shotgun (WGS) entry which is preliminary data.</text>
</comment>
<dbReference type="Proteomes" id="UP001056120">
    <property type="component" value="Linkage Group LG27"/>
</dbReference>
<accession>A0ACB8YLG6</accession>
<dbReference type="EMBL" id="CM042044">
    <property type="protein sequence ID" value="KAI3686263.1"/>
    <property type="molecule type" value="Genomic_DNA"/>
</dbReference>
<sequence length="69" mass="8009">MDHLPEKMKQIGFMNLEVSFPFRFGFYIPTARPLEFEVSLGEINEDPCKVISFDPTICSAFIEEYQVLC</sequence>
<protein>
    <submittedName>
        <fullName evidence="1">Uncharacterized protein</fullName>
    </submittedName>
</protein>